<evidence type="ECO:0000313" key="6">
    <source>
        <dbReference type="EMBL" id="CAI9743504.1"/>
    </source>
</evidence>
<evidence type="ECO:0000256" key="3">
    <source>
        <dbReference type="ARBA" id="ARBA00038386"/>
    </source>
</evidence>
<dbReference type="PROSITE" id="PS50297">
    <property type="entry name" value="ANK_REP_REGION"/>
    <property type="match status" value="2"/>
</dbReference>
<dbReference type="Pfam" id="PF12796">
    <property type="entry name" value="Ank_2"/>
    <property type="match status" value="1"/>
</dbReference>
<feature type="repeat" description="ANK" evidence="4">
    <location>
        <begin position="225"/>
        <end position="257"/>
    </location>
</feature>
<organism evidence="6 7">
    <name type="scientific">Octopus vulgaris</name>
    <name type="common">Common octopus</name>
    <dbReference type="NCBI Taxonomy" id="6645"/>
    <lineage>
        <taxon>Eukaryota</taxon>
        <taxon>Metazoa</taxon>
        <taxon>Spiralia</taxon>
        <taxon>Lophotrochozoa</taxon>
        <taxon>Mollusca</taxon>
        <taxon>Cephalopoda</taxon>
        <taxon>Coleoidea</taxon>
        <taxon>Octopodiformes</taxon>
        <taxon>Octopoda</taxon>
        <taxon>Incirrata</taxon>
        <taxon>Octopodidae</taxon>
        <taxon>Octopus</taxon>
    </lineage>
</organism>
<dbReference type="SMART" id="SM00248">
    <property type="entry name" value="ANK"/>
    <property type="match status" value="2"/>
</dbReference>
<dbReference type="PRINTS" id="PR01217">
    <property type="entry name" value="PRICHEXTENSN"/>
</dbReference>
<dbReference type="GO" id="GO:0019208">
    <property type="term" value="F:phosphatase regulator activity"/>
    <property type="evidence" value="ECO:0007669"/>
    <property type="project" value="TreeGrafter"/>
</dbReference>
<protein>
    <submittedName>
        <fullName evidence="6">Protein phosphatase 1 regulatory subunit 12A-like</fullName>
    </submittedName>
</protein>
<dbReference type="InterPro" id="IPR051226">
    <property type="entry name" value="PP1_Regulatory_Subunit"/>
</dbReference>
<keyword evidence="4" id="KW-0040">ANK repeat</keyword>
<feature type="compositionally biased region" description="Pro residues" evidence="5">
    <location>
        <begin position="26"/>
        <end position="35"/>
    </location>
</feature>
<gene>
    <name evidence="6" type="ORF">OCTVUL_1B029389</name>
</gene>
<dbReference type="InterPro" id="IPR002110">
    <property type="entry name" value="Ankyrin_rpt"/>
</dbReference>
<evidence type="ECO:0000256" key="4">
    <source>
        <dbReference type="PROSITE-ProRule" id="PRU00023"/>
    </source>
</evidence>
<dbReference type="Gene3D" id="1.25.40.20">
    <property type="entry name" value="Ankyrin repeat-containing domain"/>
    <property type="match status" value="1"/>
</dbReference>
<dbReference type="SUPFAM" id="SSF48403">
    <property type="entry name" value="Ankyrin repeat"/>
    <property type="match status" value="1"/>
</dbReference>
<dbReference type="EMBL" id="OX597842">
    <property type="protein sequence ID" value="CAI9743504.1"/>
    <property type="molecule type" value="Genomic_DNA"/>
</dbReference>
<keyword evidence="2" id="KW-0677">Repeat</keyword>
<feature type="compositionally biased region" description="Pro residues" evidence="5">
    <location>
        <begin position="45"/>
        <end position="65"/>
    </location>
</feature>
<feature type="compositionally biased region" description="Pro residues" evidence="5">
    <location>
        <begin position="89"/>
        <end position="98"/>
    </location>
</feature>
<feature type="region of interest" description="Disordered" evidence="5">
    <location>
        <begin position="1"/>
        <end position="153"/>
    </location>
</feature>
<evidence type="ECO:0000256" key="2">
    <source>
        <dbReference type="ARBA" id="ARBA00022737"/>
    </source>
</evidence>
<keyword evidence="7" id="KW-1185">Reference proteome</keyword>
<name>A0AA36C0U7_OCTVU</name>
<dbReference type="PANTHER" id="PTHR24179">
    <property type="entry name" value="PROTEIN PHOSPHATASE 1 REGULATORY SUBUNIT 12"/>
    <property type="match status" value="1"/>
</dbReference>
<comment type="similarity">
    <text evidence="3">Belongs to the NRARP family.</text>
</comment>
<evidence type="ECO:0000256" key="1">
    <source>
        <dbReference type="ARBA" id="ARBA00022473"/>
    </source>
</evidence>
<evidence type="ECO:0000313" key="7">
    <source>
        <dbReference type="Proteomes" id="UP001162480"/>
    </source>
</evidence>
<dbReference type="PROSITE" id="PS50088">
    <property type="entry name" value="ANK_REPEAT"/>
    <property type="match status" value="2"/>
</dbReference>
<dbReference type="GO" id="GO:0005737">
    <property type="term" value="C:cytoplasm"/>
    <property type="evidence" value="ECO:0007669"/>
    <property type="project" value="TreeGrafter"/>
</dbReference>
<dbReference type="InterPro" id="IPR036770">
    <property type="entry name" value="Ankyrin_rpt-contain_sf"/>
</dbReference>
<feature type="compositionally biased region" description="Low complexity" evidence="5">
    <location>
        <begin position="99"/>
        <end position="132"/>
    </location>
</feature>
<feature type="compositionally biased region" description="Low complexity" evidence="5">
    <location>
        <begin position="66"/>
        <end position="88"/>
    </location>
</feature>
<reference evidence="6" key="1">
    <citation type="submission" date="2023-08" db="EMBL/GenBank/DDBJ databases">
        <authorList>
            <person name="Alioto T."/>
            <person name="Alioto T."/>
            <person name="Gomez Garrido J."/>
        </authorList>
    </citation>
    <scope>NUCLEOTIDE SEQUENCE</scope>
</reference>
<evidence type="ECO:0000256" key="5">
    <source>
        <dbReference type="SAM" id="MobiDB-lite"/>
    </source>
</evidence>
<dbReference type="AlphaFoldDB" id="A0AA36C0U7"/>
<feature type="repeat" description="ANK" evidence="4">
    <location>
        <begin position="258"/>
        <end position="290"/>
    </location>
</feature>
<proteinExistence type="inferred from homology"/>
<dbReference type="Proteomes" id="UP001162480">
    <property type="component" value="Chromosome 29"/>
</dbReference>
<dbReference type="GO" id="GO:0004857">
    <property type="term" value="F:enzyme inhibitor activity"/>
    <property type="evidence" value="ECO:0007669"/>
    <property type="project" value="TreeGrafter"/>
</dbReference>
<sequence length="364" mass="39293">MKASRRVKLSEDVSIHPSPSSSTPRPRSPPPPPPTSEFSSSSSPSQPPPSSSSPTPSPPPSPPTMPSSSSSPSSSSTSKPHPIQTLPSSPLPSTPPSSPATSKSSSSSKAAPPQPLLSRSRSLSSTSSTTTTPEPAVPVLMRGKSEGGTSKVGRLERRRKISFSAESLLIAAIQDGDTDDLLRVLRCRPVDYSNNSSCGSDGHASSAITEYDQITKQLVNQTNHTGLTPLHHGVLTNNLDAVKILLTCGADVNAQDENGFTPLHTASACGFMQVVSLLILFGADVFLLTKEAELAVDVCKDIQVIRLLSQEMYVRIHSEIYVSAWLVQKVKEGWCLLVQYLQKTWKYFYKMYLCYTSERSRKRN</sequence>
<accession>A0AA36C0U7</accession>
<keyword evidence="1" id="KW-0217">Developmental protein</keyword>
<dbReference type="PANTHER" id="PTHR24179:SF21">
    <property type="entry name" value="MYOSIN BINDING SUBUNIT, ISOFORM O"/>
    <property type="match status" value="1"/>
</dbReference>